<evidence type="ECO:0000313" key="1">
    <source>
        <dbReference type="EMBL" id="ALV07676.1"/>
    </source>
</evidence>
<name>A0A0U3MJG8_9BURK</name>
<evidence type="ECO:0000313" key="2">
    <source>
        <dbReference type="Proteomes" id="UP000060699"/>
    </source>
</evidence>
<dbReference type="AlphaFoldDB" id="A0A0U3MJG8"/>
<organism evidence="1 2">
    <name type="scientific">Roseateles depolymerans</name>
    <dbReference type="NCBI Taxonomy" id="76731"/>
    <lineage>
        <taxon>Bacteria</taxon>
        <taxon>Pseudomonadati</taxon>
        <taxon>Pseudomonadota</taxon>
        <taxon>Betaproteobacteria</taxon>
        <taxon>Burkholderiales</taxon>
        <taxon>Sphaerotilaceae</taxon>
        <taxon>Roseateles</taxon>
    </lineage>
</organism>
<keyword evidence="2" id="KW-1185">Reference proteome</keyword>
<accession>A0A0U3MJG8</accession>
<dbReference type="EMBL" id="CP013729">
    <property type="protein sequence ID" value="ALV07676.1"/>
    <property type="molecule type" value="Genomic_DNA"/>
</dbReference>
<sequence>MRTEMLYQILGLTNTDESLISAIAEIGGKVETLSPKNIRELGTDYVNITNRGISLAFQARARFEMSRGTPRGAGPYVLSGIFYYPHGGEDLDPYVGCAPFSASPVSTRDEALLHYGTPDRTEEDEEEIDWDQWSKEARQLRTSYRSDLTISTISVSIPLLPSR</sequence>
<protein>
    <submittedName>
        <fullName evidence="1">Uncharacterized protein</fullName>
    </submittedName>
</protein>
<proteinExistence type="predicted"/>
<gene>
    <name evidence="1" type="ORF">RD2015_3217</name>
</gene>
<reference evidence="1 2" key="1">
    <citation type="submission" date="2015-12" db="EMBL/GenBank/DDBJ databases">
        <title>Complete genome of Roseateles depolymerans KCTC 42856.</title>
        <authorList>
            <person name="Kim K.M."/>
        </authorList>
    </citation>
    <scope>NUCLEOTIDE SEQUENCE [LARGE SCALE GENOMIC DNA]</scope>
    <source>
        <strain evidence="1 2">KCTC 42856</strain>
    </source>
</reference>
<dbReference type="Proteomes" id="UP000060699">
    <property type="component" value="Chromosome"/>
</dbReference>
<dbReference type="KEGG" id="rdp:RD2015_3217"/>
<dbReference type="STRING" id="76731.RD2015_3217"/>